<comment type="caution">
    <text evidence="1">The sequence shown here is derived from an EMBL/GenBank/DDBJ whole genome shotgun (WGS) entry which is preliminary data.</text>
</comment>
<evidence type="ECO:0000313" key="2">
    <source>
        <dbReference type="Proteomes" id="UP000011770"/>
    </source>
</evidence>
<reference evidence="1 2" key="1">
    <citation type="submission" date="2013-01" db="EMBL/GenBank/DDBJ databases">
        <authorList>
            <person name="Harkins D.M."/>
            <person name="Durkin A.S."/>
            <person name="Brinkac L.M."/>
            <person name="Haft D.H."/>
            <person name="Selengut J.D."/>
            <person name="Sanka R."/>
            <person name="DePew J."/>
            <person name="Purushe J."/>
            <person name="Tulsiani S.M."/>
            <person name="Graham G.C."/>
            <person name="Burns M.-A."/>
            <person name="Dohnt M.F."/>
            <person name="Smythe L.D."/>
            <person name="McKay D.B."/>
            <person name="Craig S.B."/>
            <person name="Vinetz J.M."/>
            <person name="Sutton G.G."/>
            <person name="Nierman W.C."/>
            <person name="Fouts D.E."/>
        </authorList>
    </citation>
    <scope>NUCLEOTIDE SEQUENCE [LARGE SCALE GENOMIC DNA]</scope>
    <source>
        <strain evidence="1 2">LT2116</strain>
    </source>
</reference>
<dbReference type="EMBL" id="AHOR02000013">
    <property type="protein sequence ID" value="EMF83404.1"/>
    <property type="molecule type" value="Genomic_DNA"/>
</dbReference>
<evidence type="ECO:0000313" key="1">
    <source>
        <dbReference type="EMBL" id="EMF83404.1"/>
    </source>
</evidence>
<protein>
    <submittedName>
        <fullName evidence="1">Uncharacterized protein</fullName>
    </submittedName>
</protein>
<dbReference type="AlphaFoldDB" id="M3GBT8"/>
<name>M3GBT8_9LEPT</name>
<sequence>MVISRKVLNEFSIVLCLSNWISEYRIDLLFLFENFNSQSEKFYDHTVLCSKDKILSKPSLWQKIYQGMSEKLESEVMKGF</sequence>
<dbReference type="Proteomes" id="UP000011770">
    <property type="component" value="Unassembled WGS sequence"/>
</dbReference>
<accession>M3GBT8</accession>
<gene>
    <name evidence="1" type="ORF">LEP1GSC188_1919</name>
</gene>
<organism evidence="1 2">
    <name type="scientific">Leptospira weilii serovar Topaz str. LT2116</name>
    <dbReference type="NCBI Taxonomy" id="1088540"/>
    <lineage>
        <taxon>Bacteria</taxon>
        <taxon>Pseudomonadati</taxon>
        <taxon>Spirochaetota</taxon>
        <taxon>Spirochaetia</taxon>
        <taxon>Leptospirales</taxon>
        <taxon>Leptospiraceae</taxon>
        <taxon>Leptospira</taxon>
    </lineage>
</organism>
<proteinExistence type="predicted"/>